<evidence type="ECO:0000313" key="3">
    <source>
        <dbReference type="Proteomes" id="UP000027135"/>
    </source>
</evidence>
<feature type="compositionally biased region" description="Basic residues" evidence="1">
    <location>
        <begin position="129"/>
        <end position="149"/>
    </location>
</feature>
<sequence>MMFESKFSVREVRLKELSCGFGSKAGFLRPARDFVAAPGMARAQLNIPGRRVPASRILPSVAPETPESEVLQGNTAVPSSPRSKRRGGGGLGAEKDARNSSLRTGAYDDDDRAGRTPSRTLARVQLFCTRRHKQPFRQVARRVKKRKAE</sequence>
<dbReference type="Proteomes" id="UP000027135">
    <property type="component" value="Unassembled WGS sequence"/>
</dbReference>
<proteinExistence type="predicted"/>
<protein>
    <submittedName>
        <fullName evidence="2">Uncharacterized protein</fullName>
    </submittedName>
</protein>
<keyword evidence="3" id="KW-1185">Reference proteome</keyword>
<organism evidence="2 3">
    <name type="scientific">Zootermopsis nevadensis</name>
    <name type="common">Dampwood termite</name>
    <dbReference type="NCBI Taxonomy" id="136037"/>
    <lineage>
        <taxon>Eukaryota</taxon>
        <taxon>Metazoa</taxon>
        <taxon>Ecdysozoa</taxon>
        <taxon>Arthropoda</taxon>
        <taxon>Hexapoda</taxon>
        <taxon>Insecta</taxon>
        <taxon>Pterygota</taxon>
        <taxon>Neoptera</taxon>
        <taxon>Polyneoptera</taxon>
        <taxon>Dictyoptera</taxon>
        <taxon>Blattodea</taxon>
        <taxon>Blattoidea</taxon>
        <taxon>Termitoidae</taxon>
        <taxon>Termopsidae</taxon>
        <taxon>Zootermopsis</taxon>
    </lineage>
</organism>
<gene>
    <name evidence="2" type="ORF">L798_11620</name>
</gene>
<dbReference type="EMBL" id="KK852879">
    <property type="protein sequence ID" value="KDR14451.1"/>
    <property type="molecule type" value="Genomic_DNA"/>
</dbReference>
<evidence type="ECO:0000256" key="1">
    <source>
        <dbReference type="SAM" id="MobiDB-lite"/>
    </source>
</evidence>
<reference evidence="2 3" key="1">
    <citation type="journal article" date="2014" name="Nat. Commun.">
        <title>Molecular traces of alternative social organization in a termite genome.</title>
        <authorList>
            <person name="Terrapon N."/>
            <person name="Li C."/>
            <person name="Robertson H.M."/>
            <person name="Ji L."/>
            <person name="Meng X."/>
            <person name="Booth W."/>
            <person name="Chen Z."/>
            <person name="Childers C.P."/>
            <person name="Glastad K.M."/>
            <person name="Gokhale K."/>
            <person name="Gowin J."/>
            <person name="Gronenberg W."/>
            <person name="Hermansen R.A."/>
            <person name="Hu H."/>
            <person name="Hunt B.G."/>
            <person name="Huylmans A.K."/>
            <person name="Khalil S.M."/>
            <person name="Mitchell R.D."/>
            <person name="Munoz-Torres M.C."/>
            <person name="Mustard J.A."/>
            <person name="Pan H."/>
            <person name="Reese J.T."/>
            <person name="Scharf M.E."/>
            <person name="Sun F."/>
            <person name="Vogel H."/>
            <person name="Xiao J."/>
            <person name="Yang W."/>
            <person name="Yang Z."/>
            <person name="Yang Z."/>
            <person name="Zhou J."/>
            <person name="Zhu J."/>
            <person name="Brent C.S."/>
            <person name="Elsik C.G."/>
            <person name="Goodisman M.A."/>
            <person name="Liberles D.A."/>
            <person name="Roe R.M."/>
            <person name="Vargo E.L."/>
            <person name="Vilcinskas A."/>
            <person name="Wang J."/>
            <person name="Bornberg-Bauer E."/>
            <person name="Korb J."/>
            <person name="Zhang G."/>
            <person name="Liebig J."/>
        </authorList>
    </citation>
    <scope>NUCLEOTIDE SEQUENCE [LARGE SCALE GENOMIC DNA]</scope>
    <source>
        <tissue evidence="2">Whole organism</tissue>
    </source>
</reference>
<accession>A0A067R7V9</accession>
<dbReference type="InParanoid" id="A0A067R7V9"/>
<evidence type="ECO:0000313" key="2">
    <source>
        <dbReference type="EMBL" id="KDR14451.1"/>
    </source>
</evidence>
<feature type="region of interest" description="Disordered" evidence="1">
    <location>
        <begin position="61"/>
        <end position="149"/>
    </location>
</feature>
<dbReference type="AlphaFoldDB" id="A0A067R7V9"/>
<name>A0A067R7V9_ZOONE</name>